<dbReference type="SUPFAM" id="SSF49319">
    <property type="entry name" value="Actinoxanthin-like"/>
    <property type="match status" value="1"/>
</dbReference>
<evidence type="ECO:0000313" key="4">
    <source>
        <dbReference type="Proteomes" id="UP000612899"/>
    </source>
</evidence>
<proteinExistence type="predicted"/>
<protein>
    <recommendedName>
        <fullName evidence="5">CARDB domain-containing protein</fullName>
    </recommendedName>
</protein>
<evidence type="ECO:0000256" key="2">
    <source>
        <dbReference type="SAM" id="SignalP"/>
    </source>
</evidence>
<gene>
    <name evidence="3" type="ORF">Rhe02_04910</name>
</gene>
<evidence type="ECO:0000256" key="1">
    <source>
        <dbReference type="SAM" id="Phobius"/>
    </source>
</evidence>
<dbReference type="Gene3D" id="2.60.40.230">
    <property type="entry name" value="Neocarzinostatin-like"/>
    <property type="match status" value="1"/>
</dbReference>
<keyword evidence="1" id="KW-1133">Transmembrane helix</keyword>
<feature type="signal peptide" evidence="2">
    <location>
        <begin position="1"/>
        <end position="20"/>
    </location>
</feature>
<reference evidence="3" key="1">
    <citation type="submission" date="2021-01" db="EMBL/GenBank/DDBJ databases">
        <title>Whole genome shotgun sequence of Rhizocola hellebori NBRC 109834.</title>
        <authorList>
            <person name="Komaki H."/>
            <person name="Tamura T."/>
        </authorList>
    </citation>
    <scope>NUCLEOTIDE SEQUENCE</scope>
    <source>
        <strain evidence="3">NBRC 109834</strain>
    </source>
</reference>
<sequence>MTRALLLLALLSPLALTGTADGPQAALSTSAAAPGEKVRVTGQGWPAGQLVQLTTCGELGRAGSASCDMPTALAITAREDGGFAVDLVLGKPSRPCPCIVHVAMVGGGGTGHVDLPIELRGHPVGPVPEVAATRARVEVVQASLSGRGAVSAWFGGAQRLTLTYTVRNAGAEPIRGVPLILRVGGDQSTVDAGELAAGQTRSYQLPVDIPFAAFGRYRVEASIGGVGVATTDHDARPWGLVLLNAIGLTLIGWGVYRRFRRPKAQGEGLSSVVRVAQWQAYLVFDDAPGSARLRRLAGDELSPQEVQSLLSTPRLTNNAVIDLEALDAVLLARAAGKREP</sequence>
<dbReference type="Proteomes" id="UP000612899">
    <property type="component" value="Unassembled WGS sequence"/>
</dbReference>
<dbReference type="EMBL" id="BONY01000002">
    <property type="protein sequence ID" value="GIH02424.1"/>
    <property type="molecule type" value="Genomic_DNA"/>
</dbReference>
<feature type="chain" id="PRO_5038820433" description="CARDB domain-containing protein" evidence="2">
    <location>
        <begin position="21"/>
        <end position="340"/>
    </location>
</feature>
<dbReference type="InterPro" id="IPR027273">
    <property type="entry name" value="Neocarzinostatin-like"/>
</dbReference>
<keyword evidence="4" id="KW-1185">Reference proteome</keyword>
<name>A0A8J3VCC4_9ACTN</name>
<keyword evidence="1" id="KW-0812">Transmembrane</keyword>
<keyword evidence="1" id="KW-0472">Membrane</keyword>
<evidence type="ECO:0000313" key="3">
    <source>
        <dbReference type="EMBL" id="GIH02424.1"/>
    </source>
</evidence>
<organism evidence="3 4">
    <name type="scientific">Rhizocola hellebori</name>
    <dbReference type="NCBI Taxonomy" id="1392758"/>
    <lineage>
        <taxon>Bacteria</taxon>
        <taxon>Bacillati</taxon>
        <taxon>Actinomycetota</taxon>
        <taxon>Actinomycetes</taxon>
        <taxon>Micromonosporales</taxon>
        <taxon>Micromonosporaceae</taxon>
        <taxon>Rhizocola</taxon>
    </lineage>
</organism>
<evidence type="ECO:0008006" key="5">
    <source>
        <dbReference type="Google" id="ProtNLM"/>
    </source>
</evidence>
<accession>A0A8J3VCC4</accession>
<dbReference type="AlphaFoldDB" id="A0A8J3VCC4"/>
<comment type="caution">
    <text evidence="3">The sequence shown here is derived from an EMBL/GenBank/DDBJ whole genome shotgun (WGS) entry which is preliminary data.</text>
</comment>
<keyword evidence="2" id="KW-0732">Signal</keyword>
<feature type="transmembrane region" description="Helical" evidence="1">
    <location>
        <begin position="238"/>
        <end position="256"/>
    </location>
</feature>